<dbReference type="InterPro" id="IPR045030">
    <property type="entry name" value="LYSM1-4"/>
</dbReference>
<dbReference type="Gene3D" id="3.10.350.10">
    <property type="entry name" value="LysM domain"/>
    <property type="match status" value="1"/>
</dbReference>
<dbReference type="Pfam" id="PF01476">
    <property type="entry name" value="LysM"/>
    <property type="match status" value="1"/>
</dbReference>
<dbReference type="SMART" id="SM00257">
    <property type="entry name" value="LysM"/>
    <property type="match status" value="1"/>
</dbReference>
<dbReference type="Proteomes" id="UP001497457">
    <property type="component" value="Chromosome 2b"/>
</dbReference>
<dbReference type="PANTHER" id="PTHR20932">
    <property type="entry name" value="LYSM AND PUTATIVE PEPTIDOGLYCAN-BINDING DOMAIN-CONTAINING PROTEIN"/>
    <property type="match status" value="1"/>
</dbReference>
<feature type="compositionally biased region" description="Low complexity" evidence="1">
    <location>
        <begin position="52"/>
        <end position="73"/>
    </location>
</feature>
<feature type="region of interest" description="Disordered" evidence="1">
    <location>
        <begin position="117"/>
        <end position="139"/>
    </location>
</feature>
<dbReference type="CDD" id="cd00118">
    <property type="entry name" value="LysM"/>
    <property type="match status" value="1"/>
</dbReference>
<feature type="compositionally biased region" description="Low complexity" evidence="1">
    <location>
        <begin position="301"/>
        <end position="311"/>
    </location>
</feature>
<dbReference type="SUPFAM" id="SSF54106">
    <property type="entry name" value="LysM domain"/>
    <property type="match status" value="1"/>
</dbReference>
<protein>
    <recommendedName>
        <fullName evidence="2">LysM domain-containing protein</fullName>
    </recommendedName>
</protein>
<gene>
    <name evidence="3" type="ORF">URODEC1_LOCUS47678</name>
</gene>
<dbReference type="InterPro" id="IPR018392">
    <property type="entry name" value="LysM"/>
</dbReference>
<dbReference type="AlphaFoldDB" id="A0ABC8ZSX8"/>
<keyword evidence="4" id="KW-1185">Reference proteome</keyword>
<feature type="compositionally biased region" description="Basic and acidic residues" evidence="1">
    <location>
        <begin position="1"/>
        <end position="13"/>
    </location>
</feature>
<feature type="compositionally biased region" description="Low complexity" evidence="1">
    <location>
        <begin position="14"/>
        <end position="34"/>
    </location>
</feature>
<proteinExistence type="predicted"/>
<accession>A0ABC8ZSX8</accession>
<feature type="region of interest" description="Disordered" evidence="1">
    <location>
        <begin position="301"/>
        <end position="339"/>
    </location>
</feature>
<sequence length="439" mass="47491">MFDRSTSSEKESKGSLGQGSRQSQRQQRAASLQSNTRKGKGRLAFPPPSTDRPAQQPSPSAPATTSLPPRAATFSISNRDLPIDPSRAPFGPDLLSIAMGISHPLSDEYDALRGAVLSPERTPPSSPPPPPPPHDNHCLHHEVSRMDTLAGIAIKYGVEISDIKRANSLVTDSQMFALKTLLIPLPGRPLPASVRLNGSAQRIKRAWAPNHQQARGITDPLDSSNYDQKGASPAMSTLQRYYGLSSQKGNPTDCSTEMSVYRKGSFESSLSETLLSSSAAPGTKGADRSWEYEELVNGFSSANGANGNKSDGVAKPKQDASVRRRQKVEAESNTTDTQDDFLADPIKAIKSLLPRPISSIRLNMDTSSPDSSQKSNISFLNGFKSVRKSPSAPNFADAENGASMWHSSKWTFNHESFTRPLLDGLPKPVSTRRMKTALD</sequence>
<feature type="compositionally biased region" description="Basic and acidic residues" evidence="1">
    <location>
        <begin position="312"/>
        <end position="330"/>
    </location>
</feature>
<evidence type="ECO:0000256" key="1">
    <source>
        <dbReference type="SAM" id="MobiDB-lite"/>
    </source>
</evidence>
<evidence type="ECO:0000259" key="2">
    <source>
        <dbReference type="PROSITE" id="PS51782"/>
    </source>
</evidence>
<dbReference type="PROSITE" id="PS51782">
    <property type="entry name" value="LYSM"/>
    <property type="match status" value="1"/>
</dbReference>
<dbReference type="PANTHER" id="PTHR20932:SF44">
    <property type="entry name" value="OS06G0729900 PROTEIN"/>
    <property type="match status" value="1"/>
</dbReference>
<feature type="region of interest" description="Disordered" evidence="1">
    <location>
        <begin position="1"/>
        <end position="85"/>
    </location>
</feature>
<feature type="domain" description="LysM" evidence="2">
    <location>
        <begin position="139"/>
        <end position="183"/>
    </location>
</feature>
<dbReference type="EMBL" id="OZ075112">
    <property type="protein sequence ID" value="CAL4966242.1"/>
    <property type="molecule type" value="Genomic_DNA"/>
</dbReference>
<evidence type="ECO:0000313" key="4">
    <source>
        <dbReference type="Proteomes" id="UP001497457"/>
    </source>
</evidence>
<feature type="compositionally biased region" description="Pro residues" evidence="1">
    <location>
        <begin position="121"/>
        <end position="133"/>
    </location>
</feature>
<evidence type="ECO:0000313" key="3">
    <source>
        <dbReference type="EMBL" id="CAL4966242.1"/>
    </source>
</evidence>
<reference evidence="3" key="1">
    <citation type="submission" date="2024-10" db="EMBL/GenBank/DDBJ databases">
        <authorList>
            <person name="Ryan C."/>
        </authorList>
    </citation>
    <scope>NUCLEOTIDE SEQUENCE [LARGE SCALE GENOMIC DNA]</scope>
</reference>
<dbReference type="InterPro" id="IPR036779">
    <property type="entry name" value="LysM_dom_sf"/>
</dbReference>
<organism evidence="3 4">
    <name type="scientific">Urochloa decumbens</name>
    <dbReference type="NCBI Taxonomy" id="240449"/>
    <lineage>
        <taxon>Eukaryota</taxon>
        <taxon>Viridiplantae</taxon>
        <taxon>Streptophyta</taxon>
        <taxon>Embryophyta</taxon>
        <taxon>Tracheophyta</taxon>
        <taxon>Spermatophyta</taxon>
        <taxon>Magnoliopsida</taxon>
        <taxon>Liliopsida</taxon>
        <taxon>Poales</taxon>
        <taxon>Poaceae</taxon>
        <taxon>PACMAD clade</taxon>
        <taxon>Panicoideae</taxon>
        <taxon>Panicodae</taxon>
        <taxon>Paniceae</taxon>
        <taxon>Melinidinae</taxon>
        <taxon>Urochloa</taxon>
    </lineage>
</organism>
<name>A0ABC8ZSX8_9POAL</name>